<dbReference type="SFLD" id="SFLDG01205">
    <property type="entry name" value="AMPS.1"/>
    <property type="match status" value="1"/>
</dbReference>
<evidence type="ECO:0000259" key="7">
    <source>
        <dbReference type="PROSITE" id="PS50405"/>
    </source>
</evidence>
<dbReference type="PROSITE" id="PS50404">
    <property type="entry name" value="GST_NTER"/>
    <property type="match status" value="1"/>
</dbReference>
<keyword evidence="4" id="KW-0808">Transferase</keyword>
<protein>
    <recommendedName>
        <fullName evidence="3">glutathione transferase</fullName>
        <ecNumber evidence="3">2.5.1.18</ecNumber>
    </recommendedName>
</protein>
<dbReference type="Gene3D" id="3.40.30.10">
    <property type="entry name" value="Glutaredoxin"/>
    <property type="match status" value="1"/>
</dbReference>
<feature type="domain" description="GST N-terminal" evidence="6">
    <location>
        <begin position="2"/>
        <end position="79"/>
    </location>
</feature>
<gene>
    <name evidence="8" type="ORF">D9Q98_006412</name>
</gene>
<evidence type="ECO:0000259" key="6">
    <source>
        <dbReference type="PROSITE" id="PS50404"/>
    </source>
</evidence>
<dbReference type="Proteomes" id="UP001055712">
    <property type="component" value="Unassembled WGS sequence"/>
</dbReference>
<dbReference type="PANTHER" id="PTHR11571:SF222">
    <property type="entry name" value="GLUTATHIONE TRANSFERASE"/>
    <property type="match status" value="1"/>
</dbReference>
<comment type="catalytic activity">
    <reaction evidence="5">
        <text>RX + glutathione = an S-substituted glutathione + a halide anion + H(+)</text>
        <dbReference type="Rhea" id="RHEA:16437"/>
        <dbReference type="ChEBI" id="CHEBI:15378"/>
        <dbReference type="ChEBI" id="CHEBI:16042"/>
        <dbReference type="ChEBI" id="CHEBI:17792"/>
        <dbReference type="ChEBI" id="CHEBI:57925"/>
        <dbReference type="ChEBI" id="CHEBI:90779"/>
        <dbReference type="EC" id="2.5.1.18"/>
    </reaction>
</comment>
<keyword evidence="9" id="KW-1185">Reference proteome</keyword>
<dbReference type="EMBL" id="SIDB01000009">
    <property type="protein sequence ID" value="KAI3428026.1"/>
    <property type="molecule type" value="Genomic_DNA"/>
</dbReference>
<comment type="caution">
    <text evidence="8">The sequence shown here is derived from an EMBL/GenBank/DDBJ whole genome shotgun (WGS) entry which is preliminary data.</text>
</comment>
<evidence type="ECO:0000256" key="2">
    <source>
        <dbReference type="ARBA" id="ARBA00005861"/>
    </source>
</evidence>
<dbReference type="PANTHER" id="PTHR11571">
    <property type="entry name" value="GLUTATHIONE S-TRANSFERASE"/>
    <property type="match status" value="1"/>
</dbReference>
<reference evidence="8" key="2">
    <citation type="submission" date="2020-11" db="EMBL/GenBank/DDBJ databases">
        <authorList>
            <person name="Cecchin M."/>
            <person name="Marcolungo L."/>
            <person name="Rossato M."/>
            <person name="Girolomoni L."/>
            <person name="Cosentino E."/>
            <person name="Cuine S."/>
            <person name="Li-Beisson Y."/>
            <person name="Delledonne M."/>
            <person name="Ballottari M."/>
        </authorList>
    </citation>
    <scope>NUCLEOTIDE SEQUENCE</scope>
    <source>
        <strain evidence="8">211/11P</strain>
        <tissue evidence="8">Whole cell</tissue>
    </source>
</reference>
<dbReference type="SUPFAM" id="SSF52833">
    <property type="entry name" value="Thioredoxin-like"/>
    <property type="match status" value="1"/>
</dbReference>
<dbReference type="SFLD" id="SFLDG00363">
    <property type="entry name" value="AMPS_(cytGST):_Alpha-__Mu-__Pi"/>
    <property type="match status" value="1"/>
</dbReference>
<dbReference type="Pfam" id="PF02798">
    <property type="entry name" value="GST_N"/>
    <property type="match status" value="1"/>
</dbReference>
<feature type="domain" description="GST C-terminal" evidence="7">
    <location>
        <begin position="81"/>
        <end position="213"/>
    </location>
</feature>
<evidence type="ECO:0000313" key="8">
    <source>
        <dbReference type="EMBL" id="KAI3428026.1"/>
    </source>
</evidence>
<dbReference type="EC" id="2.5.1.18" evidence="3"/>
<dbReference type="SFLD" id="SFLDS00019">
    <property type="entry name" value="Glutathione_Transferase_(cytos"/>
    <property type="match status" value="1"/>
</dbReference>
<comment type="similarity">
    <text evidence="2">Belongs to the GST superfamily. Mu family.</text>
</comment>
<dbReference type="Gene3D" id="1.20.1050.10">
    <property type="match status" value="1"/>
</dbReference>
<dbReference type="InterPro" id="IPR050213">
    <property type="entry name" value="GST_superfamily"/>
</dbReference>
<dbReference type="CDD" id="cd03039">
    <property type="entry name" value="GST_N_Sigma_like"/>
    <property type="match status" value="1"/>
</dbReference>
<dbReference type="GO" id="GO:0006749">
    <property type="term" value="P:glutathione metabolic process"/>
    <property type="evidence" value="ECO:0007669"/>
    <property type="project" value="TreeGrafter"/>
</dbReference>
<dbReference type="InterPro" id="IPR004045">
    <property type="entry name" value="Glutathione_S-Trfase_N"/>
</dbReference>
<dbReference type="AlphaFoldDB" id="A0A9D4TK91"/>
<evidence type="ECO:0000256" key="1">
    <source>
        <dbReference type="ARBA" id="ARBA00003701"/>
    </source>
</evidence>
<evidence type="ECO:0000313" key="9">
    <source>
        <dbReference type="Proteomes" id="UP001055712"/>
    </source>
</evidence>
<proteinExistence type="inferred from homology"/>
<evidence type="ECO:0000256" key="3">
    <source>
        <dbReference type="ARBA" id="ARBA00012452"/>
    </source>
</evidence>
<accession>A0A9D4TK91</accession>
<dbReference type="InterPro" id="IPR010987">
    <property type="entry name" value="Glutathione-S-Trfase_C-like"/>
</dbReference>
<dbReference type="InterPro" id="IPR036282">
    <property type="entry name" value="Glutathione-S-Trfase_C_sf"/>
</dbReference>
<dbReference type="Pfam" id="PF14497">
    <property type="entry name" value="GST_C_3"/>
    <property type="match status" value="1"/>
</dbReference>
<name>A0A9D4TK91_CHLVU</name>
<dbReference type="InterPro" id="IPR040079">
    <property type="entry name" value="Glutathione_S-Trfase"/>
</dbReference>
<evidence type="ECO:0000256" key="4">
    <source>
        <dbReference type="ARBA" id="ARBA00022679"/>
    </source>
</evidence>
<dbReference type="SUPFAM" id="SSF47616">
    <property type="entry name" value="GST C-terminal domain-like"/>
    <property type="match status" value="1"/>
</dbReference>
<dbReference type="PROSITE" id="PS50405">
    <property type="entry name" value="GST_CTER"/>
    <property type="match status" value="1"/>
</dbReference>
<evidence type="ECO:0000256" key="5">
    <source>
        <dbReference type="ARBA" id="ARBA00047960"/>
    </source>
</evidence>
<comment type="function">
    <text evidence="1">Conjugation of reduced glutathione to a wide number of exogenous and endogenous hydrophobic electrophiles.</text>
</comment>
<dbReference type="GO" id="GO:0004364">
    <property type="term" value="F:glutathione transferase activity"/>
    <property type="evidence" value="ECO:0007669"/>
    <property type="project" value="UniProtKB-EC"/>
</dbReference>
<dbReference type="InterPro" id="IPR036249">
    <property type="entry name" value="Thioredoxin-like_sf"/>
</dbReference>
<dbReference type="OrthoDB" id="422574at2759"/>
<reference evidence="8" key="1">
    <citation type="journal article" date="2019" name="Plant J.">
        <title>Chlorella vulgaris genome assembly and annotation reveals the molecular basis for metabolic acclimation to high light conditions.</title>
        <authorList>
            <person name="Cecchin M."/>
            <person name="Marcolungo L."/>
            <person name="Rossato M."/>
            <person name="Girolomoni L."/>
            <person name="Cosentino E."/>
            <person name="Cuine S."/>
            <person name="Li-Beisson Y."/>
            <person name="Delledonne M."/>
            <person name="Ballottari M."/>
        </authorList>
    </citation>
    <scope>NUCLEOTIDE SEQUENCE</scope>
    <source>
        <strain evidence="8">211/11P</strain>
    </source>
</reference>
<dbReference type="InterPro" id="IPR004046">
    <property type="entry name" value="GST_C"/>
</dbReference>
<sequence>MGKVQVHYFPMKGRAEPIRVALAAKGVEFENVTVDSAEMKSDLTKYKFGQCPRMVDDDVDLCQTNAILRHLGRKHDMYGKGLKEAAAVDEVVDAVEALKAKLVTLIFTDKLADAAKQTFWDTHCDPASISGRNSGIHLAYISKLAVPGTTWLVSDELSIADILVWDMFDMLAGIFPDMLAAAYPDLGAHHAALAAVPSVRAYLESPLRLAAVVANDLK</sequence>
<organism evidence="8 9">
    <name type="scientific">Chlorella vulgaris</name>
    <name type="common">Green alga</name>
    <dbReference type="NCBI Taxonomy" id="3077"/>
    <lineage>
        <taxon>Eukaryota</taxon>
        <taxon>Viridiplantae</taxon>
        <taxon>Chlorophyta</taxon>
        <taxon>core chlorophytes</taxon>
        <taxon>Trebouxiophyceae</taxon>
        <taxon>Chlorellales</taxon>
        <taxon>Chlorellaceae</taxon>
        <taxon>Chlorella clade</taxon>
        <taxon>Chlorella</taxon>
    </lineage>
</organism>